<dbReference type="InterPro" id="IPR050085">
    <property type="entry name" value="AGPR"/>
</dbReference>
<keyword evidence="7" id="KW-1185">Reference proteome</keyword>
<evidence type="ECO:0000313" key="6">
    <source>
        <dbReference type="EMBL" id="MBF8184478.1"/>
    </source>
</evidence>
<evidence type="ECO:0000256" key="2">
    <source>
        <dbReference type="ARBA" id="ARBA00022857"/>
    </source>
</evidence>
<keyword evidence="4" id="KW-0055">Arginine biosynthesis</keyword>
<dbReference type="InterPro" id="IPR058924">
    <property type="entry name" value="AGPR_dimerisation_dom"/>
</dbReference>
<sequence>MNANSHSAGGLNAVHDRRLRVAVVGAAGYIGGELLRLLISHPGVEFAAATSRSLRGRPIDGVHPNLRGFTRLAFCTEDELDHCDVLFLATPHRETMRKMPQFIGLADTIIDLSGDFRLHDPLVYEDYYGVPHEAPELIGTFVQGLAELHRERLRTASRISVPGCMATAGILALVPLAEAGLIQGSLTVDAKTGSSGAGAKAGPENLHAERSGALRVFAPTRHRHEAEITQATGLPVSMTATGVEAVRGVQLLCKASLTPGVDEKAIRGAYRARYGDEPFIRVVAHRRGLHRFPDSKILSGSNFCDVGFALEQGASHVTVISALDNLVKGGAGNAVQCMNVRYGMPEALGLEFSGLHPN</sequence>
<reference evidence="6" key="1">
    <citation type="submission" date="2020-11" db="EMBL/GenBank/DDBJ databases">
        <title>Whole-genome analyses of Nonomuraea sp. K274.</title>
        <authorList>
            <person name="Veyisoglu A."/>
        </authorList>
    </citation>
    <scope>NUCLEOTIDE SEQUENCE</scope>
    <source>
        <strain evidence="6">K274</strain>
    </source>
</reference>
<comment type="pathway">
    <text evidence="4">Amino-acid biosynthesis; L-arginine biosynthesis; N(2)-acetyl-L-ornithine from L-glutamate: step 3/4.</text>
</comment>
<dbReference type="Pfam" id="PF01118">
    <property type="entry name" value="Semialdhyde_dh"/>
    <property type="match status" value="1"/>
</dbReference>
<evidence type="ECO:0000256" key="3">
    <source>
        <dbReference type="ARBA" id="ARBA00023002"/>
    </source>
</evidence>
<keyword evidence="2 4" id="KW-0521">NADP</keyword>
<comment type="similarity">
    <text evidence="4">Belongs to the NAGSA dehydrogenase family. Type 1 subfamily.</text>
</comment>
<dbReference type="PANTHER" id="PTHR32338">
    <property type="entry name" value="N-ACETYL-GAMMA-GLUTAMYL-PHOSPHATE REDUCTASE, CHLOROPLASTIC-RELATED-RELATED"/>
    <property type="match status" value="1"/>
</dbReference>
<feature type="domain" description="Semialdehyde dehydrogenase NAD-binding" evidence="5">
    <location>
        <begin position="20"/>
        <end position="156"/>
    </location>
</feature>
<dbReference type="PANTHER" id="PTHR32338:SF11">
    <property type="entry name" value="[LYSW]-L-2-AMINOADIPATE_[LYSW]-L-GLUTAMATE PHOSPHATE REDUCTASE-RELATED"/>
    <property type="match status" value="1"/>
</dbReference>
<keyword evidence="4" id="KW-0963">Cytoplasm</keyword>
<dbReference type="GO" id="GO:0070401">
    <property type="term" value="F:NADP+ binding"/>
    <property type="evidence" value="ECO:0007669"/>
    <property type="project" value="InterPro"/>
</dbReference>
<dbReference type="GO" id="GO:0003942">
    <property type="term" value="F:N-acetyl-gamma-glutamyl-phosphate reductase activity"/>
    <property type="evidence" value="ECO:0007669"/>
    <property type="project" value="UniProtKB-UniRule"/>
</dbReference>
<dbReference type="Gene3D" id="3.40.50.720">
    <property type="entry name" value="NAD(P)-binding Rossmann-like Domain"/>
    <property type="match status" value="1"/>
</dbReference>
<feature type="active site" evidence="4">
    <location>
        <position position="164"/>
    </location>
</feature>
<evidence type="ECO:0000256" key="1">
    <source>
        <dbReference type="ARBA" id="ARBA00022605"/>
    </source>
</evidence>
<dbReference type="AlphaFoldDB" id="A0A931EYV9"/>
<dbReference type="HAMAP" id="MF_00150">
    <property type="entry name" value="ArgC_type1"/>
    <property type="match status" value="1"/>
</dbReference>
<dbReference type="GO" id="GO:0006526">
    <property type="term" value="P:L-arginine biosynthetic process"/>
    <property type="evidence" value="ECO:0007669"/>
    <property type="project" value="UniProtKB-UniRule"/>
</dbReference>
<comment type="caution">
    <text evidence="6">The sequence shown here is derived from an EMBL/GenBank/DDBJ whole genome shotgun (WGS) entry which is preliminary data.</text>
</comment>
<dbReference type="SUPFAM" id="SSF51735">
    <property type="entry name" value="NAD(P)-binding Rossmann-fold domains"/>
    <property type="match status" value="1"/>
</dbReference>
<dbReference type="EMBL" id="JADOGI010000003">
    <property type="protein sequence ID" value="MBF8184478.1"/>
    <property type="molecule type" value="Genomic_DNA"/>
</dbReference>
<dbReference type="InterPro" id="IPR000534">
    <property type="entry name" value="Semialdehyde_DH_NAD-bd"/>
</dbReference>
<dbReference type="SUPFAM" id="SSF55347">
    <property type="entry name" value="Glyceraldehyde-3-phosphate dehydrogenase-like, C-terminal domain"/>
    <property type="match status" value="1"/>
</dbReference>
<keyword evidence="3 4" id="KW-0560">Oxidoreductase</keyword>
<organism evidence="6 7">
    <name type="scientific">Nonomuraea cypriaca</name>
    <dbReference type="NCBI Taxonomy" id="1187855"/>
    <lineage>
        <taxon>Bacteria</taxon>
        <taxon>Bacillati</taxon>
        <taxon>Actinomycetota</taxon>
        <taxon>Actinomycetes</taxon>
        <taxon>Streptosporangiales</taxon>
        <taxon>Streptosporangiaceae</taxon>
        <taxon>Nonomuraea</taxon>
    </lineage>
</organism>
<dbReference type="Proteomes" id="UP000605361">
    <property type="component" value="Unassembled WGS sequence"/>
</dbReference>
<dbReference type="InterPro" id="IPR036291">
    <property type="entry name" value="NAD(P)-bd_dom_sf"/>
</dbReference>
<gene>
    <name evidence="4" type="primary">argC</name>
    <name evidence="6" type="ORF">ITP53_01700</name>
</gene>
<evidence type="ECO:0000256" key="4">
    <source>
        <dbReference type="HAMAP-Rule" id="MF_00150"/>
    </source>
</evidence>
<dbReference type="GO" id="GO:0051287">
    <property type="term" value="F:NAD binding"/>
    <property type="evidence" value="ECO:0007669"/>
    <property type="project" value="InterPro"/>
</dbReference>
<accession>A0A931EYV9</accession>
<dbReference type="Gene3D" id="3.30.360.10">
    <property type="entry name" value="Dihydrodipicolinate Reductase, domain 2"/>
    <property type="match status" value="1"/>
</dbReference>
<name>A0A931EYV9_9ACTN</name>
<keyword evidence="1 4" id="KW-0028">Amino-acid biosynthesis</keyword>
<dbReference type="CDD" id="cd23939">
    <property type="entry name" value="AGPR_1_C_LysY"/>
    <property type="match status" value="1"/>
</dbReference>
<comment type="function">
    <text evidence="4">Catalyzes the NADPH-dependent reduction of N-acetyl-5-glutamyl phosphate to yield N-acetyl-L-glutamate 5-semialdehyde.</text>
</comment>
<comment type="subcellular location">
    <subcellularLocation>
        <location evidence="4">Cytoplasm</location>
    </subcellularLocation>
</comment>
<dbReference type="EC" id="1.2.1.38" evidence="4"/>
<evidence type="ECO:0000313" key="7">
    <source>
        <dbReference type="Proteomes" id="UP000605361"/>
    </source>
</evidence>
<dbReference type="GO" id="GO:0005737">
    <property type="term" value="C:cytoplasm"/>
    <property type="evidence" value="ECO:0007669"/>
    <property type="project" value="UniProtKB-SubCell"/>
</dbReference>
<dbReference type="Pfam" id="PF22698">
    <property type="entry name" value="Semialdhyde_dhC_1"/>
    <property type="match status" value="1"/>
</dbReference>
<proteinExistence type="inferred from homology"/>
<comment type="catalytic activity">
    <reaction evidence="4">
        <text>N-acetyl-L-glutamate 5-semialdehyde + phosphate + NADP(+) = N-acetyl-L-glutamyl 5-phosphate + NADPH + H(+)</text>
        <dbReference type="Rhea" id="RHEA:21588"/>
        <dbReference type="ChEBI" id="CHEBI:15378"/>
        <dbReference type="ChEBI" id="CHEBI:29123"/>
        <dbReference type="ChEBI" id="CHEBI:43474"/>
        <dbReference type="ChEBI" id="CHEBI:57783"/>
        <dbReference type="ChEBI" id="CHEBI:57936"/>
        <dbReference type="ChEBI" id="CHEBI:58349"/>
        <dbReference type="EC" id="1.2.1.38"/>
    </reaction>
</comment>
<evidence type="ECO:0000259" key="5">
    <source>
        <dbReference type="SMART" id="SM00859"/>
    </source>
</evidence>
<dbReference type="InterPro" id="IPR000706">
    <property type="entry name" value="AGPR_type-1"/>
</dbReference>
<dbReference type="NCBIfam" id="TIGR01850">
    <property type="entry name" value="argC"/>
    <property type="match status" value="1"/>
</dbReference>
<dbReference type="SMART" id="SM00859">
    <property type="entry name" value="Semialdhyde_dh"/>
    <property type="match status" value="1"/>
</dbReference>
<protein>
    <recommendedName>
        <fullName evidence="4">N-acetyl-gamma-glutamyl-phosphate reductase</fullName>
        <shortName evidence="4">AGPR</shortName>
        <ecNumber evidence="4">1.2.1.38</ecNumber>
    </recommendedName>
    <alternativeName>
        <fullName evidence="4">N-acetyl-glutamate semialdehyde dehydrogenase</fullName>
        <shortName evidence="4">NAGSA dehydrogenase</shortName>
    </alternativeName>
</protein>